<keyword evidence="3" id="KW-1185">Reference proteome</keyword>
<accession>A0A5D4GNT1</accession>
<reference evidence="2 3" key="1">
    <citation type="submission" date="2019-08" db="EMBL/GenBank/DDBJ databases">
        <authorList>
            <person name="Seo Y.L."/>
        </authorList>
    </citation>
    <scope>NUCLEOTIDE SEQUENCE [LARGE SCALE GENOMIC DNA]</scope>
    <source>
        <strain evidence="2 3">MaA-C15</strain>
    </source>
</reference>
<reference evidence="2 3" key="2">
    <citation type="submission" date="2019-09" db="EMBL/GenBank/DDBJ databases">
        <title>Mesorhizobium sp. MaA-C15 isolated from Microcystis aeruginosa.</title>
        <authorList>
            <person name="Jeong S.E."/>
            <person name="Jin H.M."/>
            <person name="Jeon C.O."/>
        </authorList>
    </citation>
    <scope>NUCLEOTIDE SEQUENCE [LARGE SCALE GENOMIC DNA]</scope>
    <source>
        <strain evidence="2 3">MaA-C15</strain>
    </source>
</reference>
<dbReference type="EMBL" id="VSZS01000068">
    <property type="protein sequence ID" value="TYR29662.1"/>
    <property type="molecule type" value="Genomic_DNA"/>
</dbReference>
<keyword evidence="1" id="KW-0812">Transmembrane</keyword>
<dbReference type="OrthoDB" id="8085080at2"/>
<comment type="caution">
    <text evidence="2">The sequence shown here is derived from an EMBL/GenBank/DDBJ whole genome shotgun (WGS) entry which is preliminary data.</text>
</comment>
<gene>
    <name evidence="2" type="ORF">FY036_22720</name>
</gene>
<keyword evidence="1" id="KW-1133">Transmembrane helix</keyword>
<protein>
    <submittedName>
        <fullName evidence="2">Uncharacterized protein</fullName>
    </submittedName>
</protein>
<evidence type="ECO:0000313" key="3">
    <source>
        <dbReference type="Proteomes" id="UP000323258"/>
    </source>
</evidence>
<dbReference type="Proteomes" id="UP000323258">
    <property type="component" value="Unassembled WGS sequence"/>
</dbReference>
<sequence>MSRECGSEHDAWHSLFDALCNDRGWYDNNHPASELCARLGKNTRQDFEAAKKKLRAWRSGRRLPLRRNLAMLSALLEIGHDPELERRWMALYRRAAMPEGSEDADIAAPAMGRGSRAIGGWVMAGLALLLGSGVVYAAISGGKNTALAALPQVSFEGYVRVPVGASHLVHGALETCESEPPAWNEVVDTLPETPYGTLSDGGIARKVVRRCGAERLVRGIMFTGVAPGTAELRLFGDYLKIDVITTQPEPAEGKLNGV</sequence>
<name>A0A5D4GNT1_9HYPH</name>
<feature type="transmembrane region" description="Helical" evidence="1">
    <location>
        <begin position="118"/>
        <end position="139"/>
    </location>
</feature>
<keyword evidence="1" id="KW-0472">Membrane</keyword>
<dbReference type="AlphaFoldDB" id="A0A5D4GNT1"/>
<evidence type="ECO:0000256" key="1">
    <source>
        <dbReference type="SAM" id="Phobius"/>
    </source>
</evidence>
<proteinExistence type="predicted"/>
<dbReference type="RefSeq" id="WP_148916971.1">
    <property type="nucleotide sequence ID" value="NZ_VSZS01000068.1"/>
</dbReference>
<evidence type="ECO:0000313" key="2">
    <source>
        <dbReference type="EMBL" id="TYR29662.1"/>
    </source>
</evidence>
<organism evidence="2 3">
    <name type="scientific">Neoaquamicrobium microcysteis</name>
    <dbReference type="NCBI Taxonomy" id="2682781"/>
    <lineage>
        <taxon>Bacteria</taxon>
        <taxon>Pseudomonadati</taxon>
        <taxon>Pseudomonadota</taxon>
        <taxon>Alphaproteobacteria</taxon>
        <taxon>Hyphomicrobiales</taxon>
        <taxon>Phyllobacteriaceae</taxon>
        <taxon>Neoaquamicrobium</taxon>
    </lineage>
</organism>